<feature type="compositionally biased region" description="Basic and acidic residues" evidence="1">
    <location>
        <begin position="58"/>
        <end position="67"/>
    </location>
</feature>
<protein>
    <submittedName>
        <fullName evidence="2">Uncharacterized protein</fullName>
    </submittedName>
</protein>
<dbReference type="Proteomes" id="UP000000763">
    <property type="component" value="Chromosome 8"/>
</dbReference>
<name>Q6ZBC4_ORYSJ</name>
<feature type="region of interest" description="Disordered" evidence="1">
    <location>
        <begin position="1"/>
        <end position="112"/>
    </location>
</feature>
<feature type="compositionally biased region" description="Basic and acidic residues" evidence="1">
    <location>
        <begin position="19"/>
        <end position="47"/>
    </location>
</feature>
<gene>
    <name evidence="2" type="primary">P0685B10.32</name>
</gene>
<dbReference type="EMBL" id="AP004636">
    <property type="protein sequence ID" value="BAC99588.1"/>
    <property type="molecule type" value="Genomic_DNA"/>
</dbReference>
<dbReference type="AlphaFoldDB" id="Q6ZBC4"/>
<reference evidence="3" key="1">
    <citation type="journal article" date="2005" name="Nature">
        <title>The map-based sequence of the rice genome.</title>
        <authorList>
            <consortium name="International rice genome sequencing project (IRGSP)"/>
            <person name="Matsumoto T."/>
            <person name="Wu J."/>
            <person name="Kanamori H."/>
            <person name="Katayose Y."/>
            <person name="Fujisawa M."/>
            <person name="Namiki N."/>
            <person name="Mizuno H."/>
            <person name="Yamamoto K."/>
            <person name="Antonio B.A."/>
            <person name="Baba T."/>
            <person name="Sakata K."/>
            <person name="Nagamura Y."/>
            <person name="Aoki H."/>
            <person name="Arikawa K."/>
            <person name="Arita K."/>
            <person name="Bito T."/>
            <person name="Chiden Y."/>
            <person name="Fujitsuka N."/>
            <person name="Fukunaka R."/>
            <person name="Hamada M."/>
            <person name="Harada C."/>
            <person name="Hayashi A."/>
            <person name="Hijishita S."/>
            <person name="Honda M."/>
            <person name="Hosokawa S."/>
            <person name="Ichikawa Y."/>
            <person name="Idonuma A."/>
            <person name="Iijima M."/>
            <person name="Ikeda M."/>
            <person name="Ikeno M."/>
            <person name="Ito K."/>
            <person name="Ito S."/>
            <person name="Ito T."/>
            <person name="Ito Y."/>
            <person name="Ito Y."/>
            <person name="Iwabuchi A."/>
            <person name="Kamiya K."/>
            <person name="Karasawa W."/>
            <person name="Kurita K."/>
            <person name="Katagiri S."/>
            <person name="Kikuta A."/>
            <person name="Kobayashi H."/>
            <person name="Kobayashi N."/>
            <person name="Machita K."/>
            <person name="Maehara T."/>
            <person name="Masukawa M."/>
            <person name="Mizubayashi T."/>
            <person name="Mukai Y."/>
            <person name="Nagasaki H."/>
            <person name="Nagata Y."/>
            <person name="Naito S."/>
            <person name="Nakashima M."/>
            <person name="Nakama Y."/>
            <person name="Nakamichi Y."/>
            <person name="Nakamura M."/>
            <person name="Meguro A."/>
            <person name="Negishi M."/>
            <person name="Ohta I."/>
            <person name="Ohta T."/>
            <person name="Okamoto M."/>
            <person name="Ono N."/>
            <person name="Saji S."/>
            <person name="Sakaguchi M."/>
            <person name="Sakai K."/>
            <person name="Shibata M."/>
            <person name="Shimokawa T."/>
            <person name="Song J."/>
            <person name="Takazaki Y."/>
            <person name="Terasawa K."/>
            <person name="Tsugane M."/>
            <person name="Tsuji K."/>
            <person name="Ueda S."/>
            <person name="Waki K."/>
            <person name="Yamagata H."/>
            <person name="Yamamoto M."/>
            <person name="Yamamoto S."/>
            <person name="Yamane H."/>
            <person name="Yoshiki S."/>
            <person name="Yoshihara R."/>
            <person name="Yukawa K."/>
            <person name="Zhong H."/>
            <person name="Yano M."/>
            <person name="Yuan Q."/>
            <person name="Ouyang S."/>
            <person name="Liu J."/>
            <person name="Jones K.M."/>
            <person name="Gansberger K."/>
            <person name="Moffat K."/>
            <person name="Hill J."/>
            <person name="Bera J."/>
            <person name="Fadrosh D."/>
            <person name="Jin S."/>
            <person name="Johri S."/>
            <person name="Kim M."/>
            <person name="Overton L."/>
            <person name="Reardon M."/>
            <person name="Tsitrin T."/>
            <person name="Vuong H."/>
            <person name="Weaver B."/>
            <person name="Ciecko A."/>
            <person name="Tallon L."/>
            <person name="Jackson J."/>
            <person name="Pai G."/>
            <person name="Aken S.V."/>
            <person name="Utterback T."/>
            <person name="Reidmuller S."/>
            <person name="Feldblyum T."/>
            <person name="Hsiao J."/>
            <person name="Zismann V."/>
            <person name="Iobst S."/>
            <person name="de Vazeille A.R."/>
            <person name="Buell C.R."/>
            <person name="Ying K."/>
            <person name="Li Y."/>
            <person name="Lu T."/>
            <person name="Huang Y."/>
            <person name="Zhao Q."/>
            <person name="Feng Q."/>
            <person name="Zhang L."/>
            <person name="Zhu J."/>
            <person name="Weng Q."/>
            <person name="Mu J."/>
            <person name="Lu Y."/>
            <person name="Fan D."/>
            <person name="Liu Y."/>
            <person name="Guan J."/>
            <person name="Zhang Y."/>
            <person name="Yu S."/>
            <person name="Liu X."/>
            <person name="Zhang Y."/>
            <person name="Hong G."/>
            <person name="Han B."/>
            <person name="Choisne N."/>
            <person name="Demange N."/>
            <person name="Orjeda G."/>
            <person name="Samain S."/>
            <person name="Cattolico L."/>
            <person name="Pelletier E."/>
            <person name="Couloux A."/>
            <person name="Segurens B."/>
            <person name="Wincker P."/>
            <person name="D'Hont A."/>
            <person name="Scarpelli C."/>
            <person name="Weissenbach J."/>
            <person name="Salanoubat M."/>
            <person name="Quetier F."/>
            <person name="Yu Y."/>
            <person name="Kim H.R."/>
            <person name="Rambo T."/>
            <person name="Currie J."/>
            <person name="Collura K."/>
            <person name="Luo M."/>
            <person name="Yang T."/>
            <person name="Ammiraju J.S.S."/>
            <person name="Engler F."/>
            <person name="Soderlund C."/>
            <person name="Wing R.A."/>
            <person name="Palmer L.E."/>
            <person name="de la Bastide M."/>
            <person name="Spiegel L."/>
            <person name="Nascimento L."/>
            <person name="Zutavern T."/>
            <person name="O'Shaughnessy A."/>
            <person name="Dike S."/>
            <person name="Dedhia N."/>
            <person name="Preston R."/>
            <person name="Balija V."/>
            <person name="McCombie W.R."/>
            <person name="Chow T."/>
            <person name="Chen H."/>
            <person name="Chung M."/>
            <person name="Chen C."/>
            <person name="Shaw J."/>
            <person name="Wu H."/>
            <person name="Hsiao K."/>
            <person name="Chao Y."/>
            <person name="Chu M."/>
            <person name="Cheng C."/>
            <person name="Hour A."/>
            <person name="Lee P."/>
            <person name="Lin S."/>
            <person name="Lin Y."/>
            <person name="Liou J."/>
            <person name="Liu S."/>
            <person name="Hsing Y."/>
            <person name="Raghuvanshi S."/>
            <person name="Mohanty A."/>
            <person name="Bharti A.K."/>
            <person name="Gaur A."/>
            <person name="Gupta V."/>
            <person name="Kumar D."/>
            <person name="Ravi V."/>
            <person name="Vij S."/>
            <person name="Kapur A."/>
            <person name="Khurana P."/>
            <person name="Khurana P."/>
            <person name="Khurana J.P."/>
            <person name="Tyagi A.K."/>
            <person name="Gaikwad K."/>
            <person name="Singh A."/>
            <person name="Dalal V."/>
            <person name="Srivastava S."/>
            <person name="Dixit A."/>
            <person name="Pal A.K."/>
            <person name="Ghazi I.A."/>
            <person name="Yadav M."/>
            <person name="Pandit A."/>
            <person name="Bhargava A."/>
            <person name="Sureshbabu K."/>
            <person name="Batra K."/>
            <person name="Sharma T.R."/>
            <person name="Mohapatra T."/>
            <person name="Singh N.K."/>
            <person name="Messing J."/>
            <person name="Nelson A.B."/>
            <person name="Fuks G."/>
            <person name="Kavchok S."/>
            <person name="Keizer G."/>
            <person name="Linton E."/>
            <person name="Llaca V."/>
            <person name="Song R."/>
            <person name="Tanyolac B."/>
            <person name="Young S."/>
            <person name="Ho-Il K."/>
            <person name="Hahn J.H."/>
            <person name="Sangsakoo G."/>
            <person name="Vanavichit A."/>
            <person name="de Mattos Luiz.A.T."/>
            <person name="Zimmer P.D."/>
            <person name="Malone G."/>
            <person name="Dellagostin O."/>
            <person name="de Oliveira A.C."/>
            <person name="Bevan M."/>
            <person name="Bancroft I."/>
            <person name="Minx P."/>
            <person name="Cordum H."/>
            <person name="Wilson R."/>
            <person name="Cheng Z."/>
            <person name="Jin W."/>
            <person name="Jiang J."/>
            <person name="Leong S.A."/>
            <person name="Iwama H."/>
            <person name="Gojobori T."/>
            <person name="Itoh T."/>
            <person name="Niimura Y."/>
            <person name="Fujii Y."/>
            <person name="Habara T."/>
            <person name="Sakai H."/>
            <person name="Sato Y."/>
            <person name="Wilson G."/>
            <person name="Kumar K."/>
            <person name="McCouch S."/>
            <person name="Juretic N."/>
            <person name="Hoen D."/>
            <person name="Wright S."/>
            <person name="Bruskiewich R."/>
            <person name="Bureau T."/>
            <person name="Miyao A."/>
            <person name="Hirochika H."/>
            <person name="Nishikawa T."/>
            <person name="Kadowaki K."/>
            <person name="Sugiura M."/>
            <person name="Burr B."/>
            <person name="Sasaki T."/>
        </authorList>
    </citation>
    <scope>NUCLEOTIDE SEQUENCE [LARGE SCALE GENOMIC DNA]</scope>
    <source>
        <strain evidence="3">cv. Nipponbare</strain>
    </source>
</reference>
<proteinExistence type="predicted"/>
<evidence type="ECO:0000256" key="1">
    <source>
        <dbReference type="SAM" id="MobiDB-lite"/>
    </source>
</evidence>
<organism evidence="2 3">
    <name type="scientific">Oryza sativa subsp. japonica</name>
    <name type="common">Rice</name>
    <dbReference type="NCBI Taxonomy" id="39947"/>
    <lineage>
        <taxon>Eukaryota</taxon>
        <taxon>Viridiplantae</taxon>
        <taxon>Streptophyta</taxon>
        <taxon>Embryophyta</taxon>
        <taxon>Tracheophyta</taxon>
        <taxon>Spermatophyta</taxon>
        <taxon>Magnoliopsida</taxon>
        <taxon>Liliopsida</taxon>
        <taxon>Poales</taxon>
        <taxon>Poaceae</taxon>
        <taxon>BOP clade</taxon>
        <taxon>Oryzoideae</taxon>
        <taxon>Oryzeae</taxon>
        <taxon>Oryzinae</taxon>
        <taxon>Oryza</taxon>
        <taxon>Oryza sativa</taxon>
    </lineage>
</organism>
<evidence type="ECO:0000313" key="2">
    <source>
        <dbReference type="EMBL" id="BAC99588.1"/>
    </source>
</evidence>
<sequence>MSAIPLSLSGGSNRNDGVLPRRDARASRQRASRADHHRRGDPLDGLRRNPKKLATAESKARLLERRGRTTATRQCGGVALPGDDDGEKPCGGGVVRRGQGRRYGGRRQPAPRLQSAVVVEQCGRAGTTRRPGWRGVAVARWLSHRMVDSAAMVRRLANTFTKCGDTADRLRTGAPATAWAPAPGAKWPRRVASSAPRPLILQERIAFGEEITLDQPENLWPHGRRGIAKCNIRTGTTALFWTDLWNDQFKCQQYQHLYASFLYKNDSVQAMCARPLEDSFMPPFSYQAYCEYFHLQTELAHLNLQQGTGTQAPDLDLEDQDCLLKMALQSDWFSGDLLLGCLAHLEATMKDPLKQAVVNWLQTL</sequence>
<accession>Q6ZBC4</accession>
<evidence type="ECO:0000313" key="3">
    <source>
        <dbReference type="Proteomes" id="UP000000763"/>
    </source>
</evidence>
<reference evidence="3" key="2">
    <citation type="journal article" date="2008" name="Nucleic Acids Res.">
        <title>The rice annotation project database (RAP-DB): 2008 update.</title>
        <authorList>
            <consortium name="The rice annotation project (RAP)"/>
        </authorList>
    </citation>
    <scope>GENOME REANNOTATION</scope>
    <source>
        <strain evidence="3">cv. Nipponbare</strain>
    </source>
</reference>